<dbReference type="GO" id="GO:0047372">
    <property type="term" value="F:monoacylglycerol lipase activity"/>
    <property type="evidence" value="ECO:0007669"/>
    <property type="project" value="UniProtKB-EC"/>
</dbReference>
<dbReference type="Pfam" id="PF12146">
    <property type="entry name" value="Hydrolase_4"/>
    <property type="match status" value="1"/>
</dbReference>
<dbReference type="Proteomes" id="UP000271469">
    <property type="component" value="Chromosome"/>
</dbReference>
<dbReference type="PANTHER" id="PTHR11614">
    <property type="entry name" value="PHOSPHOLIPASE-RELATED"/>
    <property type="match status" value="1"/>
</dbReference>
<proteinExistence type="predicted"/>
<dbReference type="EC" id="3.1.1.23" evidence="2"/>
<dbReference type="KEGG" id="gom:D7316_02637"/>
<evidence type="ECO:0000259" key="1">
    <source>
        <dbReference type="Pfam" id="PF12146"/>
    </source>
</evidence>
<dbReference type="RefSeq" id="WP_124708613.1">
    <property type="nucleotide sequence ID" value="NZ_CP033972.1"/>
</dbReference>
<keyword evidence="3" id="KW-1185">Reference proteome</keyword>
<dbReference type="Gene3D" id="3.40.50.1820">
    <property type="entry name" value="alpha/beta hydrolase"/>
    <property type="match status" value="1"/>
</dbReference>
<sequence>MADTFTVTAADGTRLAGRRWLPDGPARATVLLVHGMGEHSRRYVETAEALADAGFAVYAYDHRGHGESTLPDREPGDLGPGGWQSLVADIGAVLDHARSEQPERPVAVIAHSMGSFAAQQFLLDNSTAVDAVVLSGTAALDGLEPALDLDAEIDLSGFNAPFEPARTEYDWLTRDDAIVDAYVADPLCGFGLDAASGKDMFVRARPVADPDRVGAMASSLPVLIAVGDLDPVNGGLALSDLLVDHYRSGGLTDVTLKVYPGARHEILNETNRDEVRRDLIEWIDAKVTSTP</sequence>
<dbReference type="InterPro" id="IPR022742">
    <property type="entry name" value="Hydrolase_4"/>
</dbReference>
<name>A0A3G8JLS1_9ACTN</name>
<dbReference type="SUPFAM" id="SSF53474">
    <property type="entry name" value="alpha/beta-Hydrolases"/>
    <property type="match status" value="1"/>
</dbReference>
<dbReference type="EMBL" id="CP033972">
    <property type="protein sequence ID" value="AZG46037.1"/>
    <property type="molecule type" value="Genomic_DNA"/>
</dbReference>
<gene>
    <name evidence="2" type="ORF">D7316_02637</name>
</gene>
<dbReference type="InterPro" id="IPR029058">
    <property type="entry name" value="AB_hydrolase_fold"/>
</dbReference>
<dbReference type="OrthoDB" id="9806902at2"/>
<dbReference type="AlphaFoldDB" id="A0A3G8JLS1"/>
<dbReference type="InterPro" id="IPR051044">
    <property type="entry name" value="MAG_DAG_Lipase"/>
</dbReference>
<evidence type="ECO:0000313" key="2">
    <source>
        <dbReference type="EMBL" id="AZG46037.1"/>
    </source>
</evidence>
<protein>
    <submittedName>
        <fullName evidence="2">Monoacylglycerol lipase</fullName>
        <ecNumber evidence="2">3.1.1.23</ecNumber>
    </submittedName>
</protein>
<evidence type="ECO:0000313" key="3">
    <source>
        <dbReference type="Proteomes" id="UP000271469"/>
    </source>
</evidence>
<feature type="domain" description="Serine aminopeptidase S33" evidence="1">
    <location>
        <begin position="25"/>
        <end position="271"/>
    </location>
</feature>
<accession>A0A3G8JLS1</accession>
<reference evidence="2 3" key="1">
    <citation type="submission" date="2018-11" db="EMBL/GenBank/DDBJ databases">
        <title>Gordonia insulae sp. nov., isolated from an island soil.</title>
        <authorList>
            <person name="Kim Y.S."/>
            <person name="Kim S.B."/>
        </authorList>
    </citation>
    <scope>NUCLEOTIDE SEQUENCE [LARGE SCALE GENOMIC DNA]</scope>
    <source>
        <strain evidence="2 3">MMS17-SY073</strain>
    </source>
</reference>
<keyword evidence="2" id="KW-0378">Hydrolase</keyword>
<organism evidence="2 3">
    <name type="scientific">Gordonia insulae</name>
    <dbReference type="NCBI Taxonomy" id="2420509"/>
    <lineage>
        <taxon>Bacteria</taxon>
        <taxon>Bacillati</taxon>
        <taxon>Actinomycetota</taxon>
        <taxon>Actinomycetes</taxon>
        <taxon>Mycobacteriales</taxon>
        <taxon>Gordoniaceae</taxon>
        <taxon>Gordonia</taxon>
    </lineage>
</organism>